<comment type="caution">
    <text evidence="4">The sequence shown here is derived from an EMBL/GenBank/DDBJ whole genome shotgun (WGS) entry which is preliminary data.</text>
</comment>
<organism evidence="4 5">
    <name type="scientific">Catenuloplanes niger</name>
    <dbReference type="NCBI Taxonomy" id="587534"/>
    <lineage>
        <taxon>Bacteria</taxon>
        <taxon>Bacillati</taxon>
        <taxon>Actinomycetota</taxon>
        <taxon>Actinomycetes</taxon>
        <taxon>Micromonosporales</taxon>
        <taxon>Micromonosporaceae</taxon>
        <taxon>Catenuloplanes</taxon>
    </lineage>
</organism>
<dbReference type="Proteomes" id="UP001183629">
    <property type="component" value="Unassembled WGS sequence"/>
</dbReference>
<dbReference type="GO" id="GO:0030313">
    <property type="term" value="C:cell envelope"/>
    <property type="evidence" value="ECO:0007669"/>
    <property type="project" value="UniProtKB-SubCell"/>
</dbReference>
<evidence type="ECO:0000256" key="1">
    <source>
        <dbReference type="ARBA" id="ARBA00004196"/>
    </source>
</evidence>
<evidence type="ECO:0000256" key="3">
    <source>
        <dbReference type="SAM" id="SignalP"/>
    </source>
</evidence>
<proteinExistence type="predicted"/>
<name>A0AAE3ZK64_9ACTN</name>
<dbReference type="RefSeq" id="WP_310409339.1">
    <property type="nucleotide sequence ID" value="NZ_JAVDYC010000001.1"/>
</dbReference>
<dbReference type="EMBL" id="JAVDYC010000001">
    <property type="protein sequence ID" value="MDR7320716.1"/>
    <property type="molecule type" value="Genomic_DNA"/>
</dbReference>
<sequence>MRLRLPRRRPVRVVALTTAVALAAGAAGWLVATRVKSPADAAADREPPPASLITVPVEKRILTSTVTTRGSVTYGKEQPITLTGTVAAGNGEAGPQLVTKTATAGRTLREGDVLLEVNGRPVFVLKGPVPMYRTLVRGAEGDDVHQLRAALGRLVPARWVAATGPLDENALRAVDDFYTAHGYAAAAPTAEQRAQLRLLERAAADAKEAGGQALADARADLAEFRRTYGISVPSGEILFLPQLPIQLTTVTAKAGTAPTGPVGTVADPGLVVNATVSAEDAELLKPGMTATLHGSTGGTLTAKVTGLGAEYATETAEEGEEPAAPGIPLQLKPDDAKAAAAFAGQSVQVRITVGDTGGEVLAVPVAAIFTAADGQSRVTVQTGTGQTRDVPVEPGLTADGNVEVRVRDGAELAEGDRVVVSGS</sequence>
<evidence type="ECO:0000313" key="4">
    <source>
        <dbReference type="EMBL" id="MDR7320716.1"/>
    </source>
</evidence>
<keyword evidence="3" id="KW-0732">Signal</keyword>
<evidence type="ECO:0000313" key="5">
    <source>
        <dbReference type="Proteomes" id="UP001183629"/>
    </source>
</evidence>
<gene>
    <name evidence="4" type="ORF">J2S44_000966</name>
</gene>
<feature type="signal peptide" evidence="3">
    <location>
        <begin position="1"/>
        <end position="23"/>
    </location>
</feature>
<comment type="subcellular location">
    <subcellularLocation>
        <location evidence="1">Cell envelope</location>
    </subcellularLocation>
</comment>
<evidence type="ECO:0000256" key="2">
    <source>
        <dbReference type="ARBA" id="ARBA00023054"/>
    </source>
</evidence>
<dbReference type="InterPro" id="IPR050465">
    <property type="entry name" value="UPF0194_transport"/>
</dbReference>
<dbReference type="PANTHER" id="PTHR32347">
    <property type="entry name" value="EFFLUX SYSTEM COMPONENT YKNX-RELATED"/>
    <property type="match status" value="1"/>
</dbReference>
<keyword evidence="2" id="KW-0175">Coiled coil</keyword>
<feature type="chain" id="PRO_5042054207" evidence="3">
    <location>
        <begin position="24"/>
        <end position="423"/>
    </location>
</feature>
<dbReference type="PANTHER" id="PTHR32347:SF14">
    <property type="entry name" value="EFFLUX SYSTEM COMPONENT YKNX-RELATED"/>
    <property type="match status" value="1"/>
</dbReference>
<dbReference type="Gene3D" id="2.40.420.20">
    <property type="match status" value="1"/>
</dbReference>
<reference evidence="4 5" key="1">
    <citation type="submission" date="2023-07" db="EMBL/GenBank/DDBJ databases">
        <title>Sequencing the genomes of 1000 actinobacteria strains.</title>
        <authorList>
            <person name="Klenk H.-P."/>
        </authorList>
    </citation>
    <scope>NUCLEOTIDE SEQUENCE [LARGE SCALE GENOMIC DNA]</scope>
    <source>
        <strain evidence="4 5">DSM 44711</strain>
    </source>
</reference>
<protein>
    <submittedName>
        <fullName evidence="4">Uncharacterized protein</fullName>
    </submittedName>
</protein>
<keyword evidence="5" id="KW-1185">Reference proteome</keyword>
<dbReference type="AlphaFoldDB" id="A0AAE3ZK64"/>
<accession>A0AAE3ZK64</accession>